<proteinExistence type="predicted"/>
<protein>
    <recommendedName>
        <fullName evidence="5">Secreted protein</fullName>
    </recommendedName>
</protein>
<dbReference type="GeneID" id="5971360"/>
<accession>Q0UWB0</accession>
<sequence>MPYMRAPGTVRQHLLLISLLSQPSPAQHPPAPTHANLPLAGPKNSRPQPRRCHSQDMHVATTDLRPLSTTSGGIIASDV</sequence>
<evidence type="ECO:0000313" key="3">
    <source>
        <dbReference type="EMBL" id="EAT89159.1"/>
    </source>
</evidence>
<evidence type="ECO:0000313" key="4">
    <source>
        <dbReference type="Proteomes" id="UP000001055"/>
    </source>
</evidence>
<feature type="chain" id="PRO_5004178433" description="Secreted protein" evidence="2">
    <location>
        <begin position="27"/>
        <end position="79"/>
    </location>
</feature>
<reference evidence="4" key="1">
    <citation type="journal article" date="2007" name="Plant Cell">
        <title>Dothideomycete-plant interactions illuminated by genome sequencing and EST analysis of the wheat pathogen Stagonospora nodorum.</title>
        <authorList>
            <person name="Hane J.K."/>
            <person name="Lowe R.G."/>
            <person name="Solomon P.S."/>
            <person name="Tan K.C."/>
            <person name="Schoch C.L."/>
            <person name="Spatafora J.W."/>
            <person name="Crous P.W."/>
            <person name="Kodira C."/>
            <person name="Birren B.W."/>
            <person name="Galagan J.E."/>
            <person name="Torriani S.F."/>
            <person name="McDonald B.A."/>
            <person name="Oliver R.P."/>
        </authorList>
    </citation>
    <scope>NUCLEOTIDE SEQUENCE [LARGE SCALE GENOMIC DNA]</scope>
    <source>
        <strain evidence="4">SN15 / ATCC MYA-4574 / FGSC 10173</strain>
    </source>
</reference>
<gene>
    <name evidence="3" type="ORF">SNOG_03954</name>
</gene>
<dbReference type="HOGENOM" id="CLU_2606814_0_0_1"/>
<feature type="region of interest" description="Disordered" evidence="1">
    <location>
        <begin position="21"/>
        <end position="79"/>
    </location>
</feature>
<dbReference type="InParanoid" id="Q0UWB0"/>
<evidence type="ECO:0008006" key="5">
    <source>
        <dbReference type="Google" id="ProtNLM"/>
    </source>
</evidence>
<evidence type="ECO:0000256" key="1">
    <source>
        <dbReference type="SAM" id="MobiDB-lite"/>
    </source>
</evidence>
<evidence type="ECO:0000256" key="2">
    <source>
        <dbReference type="SAM" id="SignalP"/>
    </source>
</evidence>
<dbReference type="AlphaFoldDB" id="Q0UWB0"/>
<organism evidence="3 4">
    <name type="scientific">Phaeosphaeria nodorum (strain SN15 / ATCC MYA-4574 / FGSC 10173)</name>
    <name type="common">Glume blotch fungus</name>
    <name type="synonym">Parastagonospora nodorum</name>
    <dbReference type="NCBI Taxonomy" id="321614"/>
    <lineage>
        <taxon>Eukaryota</taxon>
        <taxon>Fungi</taxon>
        <taxon>Dikarya</taxon>
        <taxon>Ascomycota</taxon>
        <taxon>Pezizomycotina</taxon>
        <taxon>Dothideomycetes</taxon>
        <taxon>Pleosporomycetidae</taxon>
        <taxon>Pleosporales</taxon>
        <taxon>Pleosporineae</taxon>
        <taxon>Phaeosphaeriaceae</taxon>
        <taxon>Parastagonospora</taxon>
    </lineage>
</organism>
<dbReference type="EMBL" id="CH445329">
    <property type="protein sequence ID" value="EAT89159.1"/>
    <property type="molecule type" value="Genomic_DNA"/>
</dbReference>
<keyword evidence="2" id="KW-0732">Signal</keyword>
<dbReference type="KEGG" id="pno:SNOG_03954"/>
<dbReference type="Proteomes" id="UP000001055">
    <property type="component" value="Unassembled WGS sequence"/>
</dbReference>
<feature type="signal peptide" evidence="2">
    <location>
        <begin position="1"/>
        <end position="26"/>
    </location>
</feature>
<dbReference type="RefSeq" id="XP_001794497.1">
    <property type="nucleotide sequence ID" value="XM_001794445.1"/>
</dbReference>
<name>Q0UWB0_PHANO</name>